<reference evidence="1" key="1">
    <citation type="submission" date="2024-09" db="EMBL/GenBank/DDBJ databases">
        <title>Black Yeasts Isolated from many extreme environments.</title>
        <authorList>
            <person name="Coleine C."/>
            <person name="Stajich J.E."/>
            <person name="Selbmann L."/>
        </authorList>
    </citation>
    <scope>NUCLEOTIDE SEQUENCE</scope>
    <source>
        <strain evidence="1">CCFEE 5737</strain>
    </source>
</reference>
<organism evidence="1 2">
    <name type="scientific">Coniosporium uncinatum</name>
    <dbReference type="NCBI Taxonomy" id="93489"/>
    <lineage>
        <taxon>Eukaryota</taxon>
        <taxon>Fungi</taxon>
        <taxon>Dikarya</taxon>
        <taxon>Ascomycota</taxon>
        <taxon>Pezizomycotina</taxon>
        <taxon>Dothideomycetes</taxon>
        <taxon>Dothideomycetes incertae sedis</taxon>
        <taxon>Coniosporium</taxon>
    </lineage>
</organism>
<evidence type="ECO:0000313" key="1">
    <source>
        <dbReference type="EMBL" id="KAK3078207.1"/>
    </source>
</evidence>
<name>A0ACC3DNF2_9PEZI</name>
<keyword evidence="2" id="KW-1185">Reference proteome</keyword>
<sequence>EAYIIADYERQNFSVNACQWNTTILSKQNIVTISSVRDETTSSDNGNGNEFPSGAIAGIAIAIVTLISILLAILFLLRRIKHKHKAVELSSDLPHVDEKEASSFAAIDYHDTKPEFDVARPVRYELHSNKYIFRPAIADTNAIFEMPYNNIDEIRRSRVKAQTESPRLRDGGHR</sequence>
<accession>A0ACC3DNF2</accession>
<gene>
    <name evidence="1" type="ORF">LTS18_008167</name>
</gene>
<dbReference type="EMBL" id="JAWDJW010002102">
    <property type="protein sequence ID" value="KAK3078207.1"/>
    <property type="molecule type" value="Genomic_DNA"/>
</dbReference>
<evidence type="ECO:0000313" key="2">
    <source>
        <dbReference type="Proteomes" id="UP001186974"/>
    </source>
</evidence>
<proteinExistence type="predicted"/>
<feature type="non-terminal residue" evidence="1">
    <location>
        <position position="1"/>
    </location>
</feature>
<comment type="caution">
    <text evidence="1">The sequence shown here is derived from an EMBL/GenBank/DDBJ whole genome shotgun (WGS) entry which is preliminary data.</text>
</comment>
<dbReference type="Proteomes" id="UP001186974">
    <property type="component" value="Unassembled WGS sequence"/>
</dbReference>
<protein>
    <submittedName>
        <fullName evidence="1">Uncharacterized protein</fullName>
    </submittedName>
</protein>